<accession>A0A6C0IKB6</accession>
<dbReference type="InterPro" id="IPR039143">
    <property type="entry name" value="GNPNAT1-like"/>
</dbReference>
<protein>
    <recommendedName>
        <fullName evidence="1">N-acetyltransferase domain-containing protein</fullName>
    </recommendedName>
</protein>
<dbReference type="CDD" id="cd04301">
    <property type="entry name" value="NAT_SF"/>
    <property type="match status" value="1"/>
</dbReference>
<dbReference type="Pfam" id="PF00583">
    <property type="entry name" value="Acetyltransf_1"/>
    <property type="match status" value="1"/>
</dbReference>
<sequence>MEETHNQRFKIRQIKEPDYYGGYLNVLSDGFQLDPSSINVMDFQFFLSSQKGIIFVIEDTEKSLGYGYTNYIIASATVFVEQKLIHNMGKVGHIEDVVVSSDYRGHGLGKLIVNKCIDYAKSQRCYKCILDCAEENVEFYKKCNSDFQEKGIEMALYF</sequence>
<dbReference type="PANTHER" id="PTHR13355">
    <property type="entry name" value="GLUCOSAMINE 6-PHOSPHATE N-ACETYLTRANSFERASE"/>
    <property type="match status" value="1"/>
</dbReference>
<feature type="domain" description="N-acetyltransferase" evidence="1">
    <location>
        <begin position="9"/>
        <end position="158"/>
    </location>
</feature>
<evidence type="ECO:0000259" key="1">
    <source>
        <dbReference type="PROSITE" id="PS51186"/>
    </source>
</evidence>
<dbReference type="AlphaFoldDB" id="A0A6C0IKB6"/>
<dbReference type="GO" id="GO:0004343">
    <property type="term" value="F:glucosamine 6-phosphate N-acetyltransferase activity"/>
    <property type="evidence" value="ECO:0007669"/>
    <property type="project" value="TreeGrafter"/>
</dbReference>
<dbReference type="EMBL" id="MN740209">
    <property type="protein sequence ID" value="QHT93634.1"/>
    <property type="molecule type" value="Genomic_DNA"/>
</dbReference>
<dbReference type="InterPro" id="IPR000182">
    <property type="entry name" value="GNAT_dom"/>
</dbReference>
<dbReference type="SUPFAM" id="SSF55729">
    <property type="entry name" value="Acyl-CoA N-acyltransferases (Nat)"/>
    <property type="match status" value="1"/>
</dbReference>
<name>A0A6C0IKB6_9ZZZZ</name>
<proteinExistence type="predicted"/>
<dbReference type="Gene3D" id="3.40.630.30">
    <property type="match status" value="1"/>
</dbReference>
<dbReference type="InterPro" id="IPR016181">
    <property type="entry name" value="Acyl_CoA_acyltransferase"/>
</dbReference>
<reference evidence="2" key="1">
    <citation type="journal article" date="2020" name="Nature">
        <title>Giant virus diversity and host interactions through global metagenomics.</title>
        <authorList>
            <person name="Schulz F."/>
            <person name="Roux S."/>
            <person name="Paez-Espino D."/>
            <person name="Jungbluth S."/>
            <person name="Walsh D.A."/>
            <person name="Denef V.J."/>
            <person name="McMahon K.D."/>
            <person name="Konstantinidis K.T."/>
            <person name="Eloe-Fadrosh E.A."/>
            <person name="Kyrpides N.C."/>
            <person name="Woyke T."/>
        </authorList>
    </citation>
    <scope>NUCLEOTIDE SEQUENCE</scope>
    <source>
        <strain evidence="2">GVMAG-M-3300024252-29</strain>
    </source>
</reference>
<dbReference type="PANTHER" id="PTHR13355:SF11">
    <property type="entry name" value="GLUCOSAMINE 6-PHOSPHATE N-ACETYLTRANSFERASE"/>
    <property type="match status" value="1"/>
</dbReference>
<organism evidence="2">
    <name type="scientific">viral metagenome</name>
    <dbReference type="NCBI Taxonomy" id="1070528"/>
    <lineage>
        <taxon>unclassified sequences</taxon>
        <taxon>metagenomes</taxon>
        <taxon>organismal metagenomes</taxon>
    </lineage>
</organism>
<dbReference type="PROSITE" id="PS51186">
    <property type="entry name" value="GNAT"/>
    <property type="match status" value="1"/>
</dbReference>
<evidence type="ECO:0000313" key="2">
    <source>
        <dbReference type="EMBL" id="QHT93634.1"/>
    </source>
</evidence>